<dbReference type="InterPro" id="IPR001680">
    <property type="entry name" value="WD40_rpt"/>
</dbReference>
<gene>
    <name evidence="6" type="ORF">FBUS_01663</name>
</gene>
<feature type="repeat" description="WD" evidence="4">
    <location>
        <begin position="628"/>
        <end position="668"/>
    </location>
</feature>
<dbReference type="InterPro" id="IPR040324">
    <property type="entry name" value="WDR44/Dgr2"/>
</dbReference>
<feature type="compositionally biased region" description="Polar residues" evidence="5">
    <location>
        <begin position="576"/>
        <end position="596"/>
    </location>
</feature>
<sequence length="1003" mass="110808">MSSDEDEFFDAPDAFACSPCGRRWSDNEDDFPTSALDFDSKNAQRRSRVESLKRTIDDHKIHSHLVDPVQDIFELRRVSLTDSKVFGVRTPSGMAKSNRPAYTQPHESFLSVTVPDLGNQDATDHNAGKLVPYCLADDANGGHLRAQAFLEHQASSDAPSLSANMAPLPDRLKPEGSSFRVPIDRFLPIPTDTSPTVFSKPVFPFPCSRQFSLPVTHTTRAPVIYSAPEVSNARITTESNALMEYVKSWSLDAAKRQAEGFHSVRTIPNVRTEAASAIPQLLDGLAFDASVPSTVPKLVQLAEQESEGVDILRNSQPSSCCPTDCCVHRSTRLVSTMVQTNNEDLDPRSMSSAAAGEPTSGGAAASTITSGFGLLSQDKTLTQKSTTLHNERTVNPIELQFRSFTTSKKLRIQRYLLGAVSAMRSATRAKIFNQNEESSDEDEEVIGNQGIRIRSSRQARGRREFLQVKLVQEMKNEHTGAIWAMRFSPCGRLLATAGYDRNIRVWVLRQWYSFFKRMQQRSVDSVTNPEFGSTSYVGSAFTSFENGTALMDEDNLLDSVSLASTSASTAGRTDDGTSTCSSNPACPGRNRSSLTEASGHRFSPASNEIPDLERGRRTVFRSQPLLVYRGHEGVVTEVAWSKNLFLLATSMDHQVRLWHISRRECLCLFSHNDTVPTIVFHPKDDRFFLSGSLDGKLRLWNIPDKKVRFWVEVPIPSALPVPASASPAPFAVSSLFKSTPPSTPQVLSTGGHSRTVGPKTIITSAAFACDGTKVVVGTYDGRVMFFSSELTYITFITIKSSTTKGRQCRVTAIELDPTDSNKILVTSNDSRLRLVDARDYHTLCKYRGFVNETSQIRASFSPTGRYLISGSENTFFYIWQKSLEVDRISRFSRARKDRNSCWEAIKAHDTMVTVAIFCPNPNLVLDKRSRHGWSAAGMMTLNYLDASHAPRLDTLPSHADPRHPLPYLGELIVSADCNGCIRVFKKASTSDSQSSCGGNSRTS</sequence>
<evidence type="ECO:0000256" key="4">
    <source>
        <dbReference type="PROSITE-ProRule" id="PRU00221"/>
    </source>
</evidence>
<dbReference type="EMBL" id="LUCM01000577">
    <property type="protein sequence ID" value="KAA0200349.1"/>
    <property type="molecule type" value="Genomic_DNA"/>
</dbReference>
<dbReference type="OrthoDB" id="20550at2759"/>
<dbReference type="Pfam" id="PF00400">
    <property type="entry name" value="WD40"/>
    <property type="match status" value="5"/>
</dbReference>
<accession>A0A8E0S303</accession>
<evidence type="ECO:0000313" key="7">
    <source>
        <dbReference type="Proteomes" id="UP000728185"/>
    </source>
</evidence>
<keyword evidence="2 4" id="KW-0853">WD repeat</keyword>
<evidence type="ECO:0000256" key="1">
    <source>
        <dbReference type="ARBA" id="ARBA00021207"/>
    </source>
</evidence>
<name>A0A8E0S303_9TREM</name>
<proteinExistence type="predicted"/>
<evidence type="ECO:0000313" key="6">
    <source>
        <dbReference type="EMBL" id="KAA0200349.1"/>
    </source>
</evidence>
<dbReference type="InterPro" id="IPR015943">
    <property type="entry name" value="WD40/YVTN_repeat-like_dom_sf"/>
</dbReference>
<reference evidence="6" key="1">
    <citation type="submission" date="2019-05" db="EMBL/GenBank/DDBJ databases">
        <title>Annotation for the trematode Fasciolopsis buski.</title>
        <authorList>
            <person name="Choi Y.-J."/>
        </authorList>
    </citation>
    <scope>NUCLEOTIDE SEQUENCE</scope>
    <source>
        <strain evidence="6">HT</strain>
        <tissue evidence="6">Whole worm</tissue>
    </source>
</reference>
<protein>
    <recommendedName>
        <fullName evidence="1">WD repeat-containing protein 44</fullName>
    </recommendedName>
</protein>
<dbReference type="SMART" id="SM00320">
    <property type="entry name" value="WD40"/>
    <property type="match status" value="7"/>
</dbReference>
<evidence type="ECO:0000256" key="2">
    <source>
        <dbReference type="ARBA" id="ARBA00022574"/>
    </source>
</evidence>
<dbReference type="PROSITE" id="PS50082">
    <property type="entry name" value="WD_REPEATS_2"/>
    <property type="match status" value="3"/>
</dbReference>
<dbReference type="Gene3D" id="2.130.10.10">
    <property type="entry name" value="YVTN repeat-like/Quinoprotein amine dehydrogenase"/>
    <property type="match status" value="1"/>
</dbReference>
<evidence type="ECO:0000256" key="5">
    <source>
        <dbReference type="SAM" id="MobiDB-lite"/>
    </source>
</evidence>
<keyword evidence="3" id="KW-0677">Repeat</keyword>
<feature type="region of interest" description="Disordered" evidence="5">
    <location>
        <begin position="567"/>
        <end position="609"/>
    </location>
</feature>
<dbReference type="PANTHER" id="PTHR14221:SF0">
    <property type="entry name" value="WD REPEAT-CONTAINING PROTEIN 44"/>
    <property type="match status" value="1"/>
</dbReference>
<dbReference type="Proteomes" id="UP000728185">
    <property type="component" value="Unassembled WGS sequence"/>
</dbReference>
<evidence type="ECO:0000256" key="3">
    <source>
        <dbReference type="ARBA" id="ARBA00022737"/>
    </source>
</evidence>
<dbReference type="AlphaFoldDB" id="A0A8E0S303"/>
<feature type="repeat" description="WD" evidence="4">
    <location>
        <begin position="475"/>
        <end position="506"/>
    </location>
</feature>
<dbReference type="PANTHER" id="PTHR14221">
    <property type="entry name" value="WD REPEAT DOMAIN 44"/>
    <property type="match status" value="1"/>
</dbReference>
<keyword evidence="7" id="KW-1185">Reference proteome</keyword>
<feature type="repeat" description="WD" evidence="4">
    <location>
        <begin position="668"/>
        <end position="702"/>
    </location>
</feature>
<organism evidence="6 7">
    <name type="scientific">Fasciolopsis buskii</name>
    <dbReference type="NCBI Taxonomy" id="27845"/>
    <lineage>
        <taxon>Eukaryota</taxon>
        <taxon>Metazoa</taxon>
        <taxon>Spiralia</taxon>
        <taxon>Lophotrochozoa</taxon>
        <taxon>Platyhelminthes</taxon>
        <taxon>Trematoda</taxon>
        <taxon>Digenea</taxon>
        <taxon>Plagiorchiida</taxon>
        <taxon>Echinostomata</taxon>
        <taxon>Echinostomatoidea</taxon>
        <taxon>Fasciolidae</taxon>
        <taxon>Fasciolopsis</taxon>
    </lineage>
</organism>
<dbReference type="SUPFAM" id="SSF50978">
    <property type="entry name" value="WD40 repeat-like"/>
    <property type="match status" value="1"/>
</dbReference>
<feature type="region of interest" description="Disordered" evidence="5">
    <location>
        <begin position="341"/>
        <end position="364"/>
    </location>
</feature>
<comment type="caution">
    <text evidence="6">The sequence shown here is derived from an EMBL/GenBank/DDBJ whole genome shotgun (WGS) entry which is preliminary data.</text>
</comment>
<dbReference type="PROSITE" id="PS50294">
    <property type="entry name" value="WD_REPEATS_REGION"/>
    <property type="match status" value="3"/>
</dbReference>
<dbReference type="InterPro" id="IPR036322">
    <property type="entry name" value="WD40_repeat_dom_sf"/>
</dbReference>